<dbReference type="PROSITE" id="PS00625">
    <property type="entry name" value="RCC1_1"/>
    <property type="match status" value="1"/>
</dbReference>
<feature type="compositionally biased region" description="Basic and acidic residues" evidence="4">
    <location>
        <begin position="179"/>
        <end position="211"/>
    </location>
</feature>
<evidence type="ECO:0000313" key="6">
    <source>
        <dbReference type="EMBL" id="QBZ62914.1"/>
    </source>
</evidence>
<feature type="repeat" description="RCC1" evidence="3">
    <location>
        <begin position="241"/>
        <end position="301"/>
    </location>
</feature>
<feature type="region of interest" description="Disordered" evidence="4">
    <location>
        <begin position="1"/>
        <end position="217"/>
    </location>
</feature>
<accession>A0A4P7NLA2</accession>
<proteinExistence type="predicted"/>
<organism evidence="6 7">
    <name type="scientific">Pyricularia oryzae</name>
    <name type="common">Rice blast fungus</name>
    <name type="synonym">Magnaporthe oryzae</name>
    <dbReference type="NCBI Taxonomy" id="318829"/>
    <lineage>
        <taxon>Eukaryota</taxon>
        <taxon>Fungi</taxon>
        <taxon>Dikarya</taxon>
        <taxon>Ascomycota</taxon>
        <taxon>Pezizomycotina</taxon>
        <taxon>Sordariomycetes</taxon>
        <taxon>Sordariomycetidae</taxon>
        <taxon>Magnaporthales</taxon>
        <taxon>Pyriculariaceae</taxon>
        <taxon>Pyricularia</taxon>
    </lineage>
</organism>
<protein>
    <recommendedName>
        <fullName evidence="5">RCC1-like domain-containing protein</fullName>
    </recommendedName>
</protein>
<dbReference type="PROSITE" id="PS50012">
    <property type="entry name" value="RCC1_3"/>
    <property type="match status" value="7"/>
</dbReference>
<dbReference type="EMBL" id="CP034208">
    <property type="protein sequence ID" value="QBZ62914.1"/>
    <property type="molecule type" value="Genomic_DNA"/>
</dbReference>
<dbReference type="InterPro" id="IPR000408">
    <property type="entry name" value="Reg_chr_condens"/>
</dbReference>
<dbReference type="Pfam" id="PF25390">
    <property type="entry name" value="WD40_RLD"/>
    <property type="match status" value="1"/>
</dbReference>
<dbReference type="InterPro" id="IPR051553">
    <property type="entry name" value="Ran_GTPase-activating"/>
</dbReference>
<dbReference type="PANTHER" id="PTHR45982:SF1">
    <property type="entry name" value="REGULATOR OF CHROMOSOME CONDENSATION"/>
    <property type="match status" value="1"/>
</dbReference>
<feature type="region of interest" description="Disordered" evidence="4">
    <location>
        <begin position="316"/>
        <end position="354"/>
    </location>
</feature>
<feature type="compositionally biased region" description="Low complexity" evidence="4">
    <location>
        <begin position="1"/>
        <end position="72"/>
    </location>
</feature>
<dbReference type="InterPro" id="IPR058923">
    <property type="entry name" value="RCC1-like_dom"/>
</dbReference>
<dbReference type="GO" id="GO:0005085">
    <property type="term" value="F:guanyl-nucleotide exchange factor activity"/>
    <property type="evidence" value="ECO:0007669"/>
    <property type="project" value="TreeGrafter"/>
</dbReference>
<feature type="repeat" description="RCC1" evidence="3">
    <location>
        <begin position="493"/>
        <end position="549"/>
    </location>
</feature>
<feature type="domain" description="RCC1-like" evidence="5">
    <location>
        <begin position="242"/>
        <end position="664"/>
    </location>
</feature>
<dbReference type="AlphaFoldDB" id="A0A4P7NLA2"/>
<keyword evidence="2" id="KW-0677">Repeat</keyword>
<feature type="repeat" description="RCC1" evidence="3">
    <location>
        <begin position="436"/>
        <end position="492"/>
    </location>
</feature>
<feature type="compositionally biased region" description="Basic and acidic residues" evidence="4">
    <location>
        <begin position="157"/>
        <end position="167"/>
    </location>
</feature>
<evidence type="ECO:0000313" key="7">
    <source>
        <dbReference type="Proteomes" id="UP000294847"/>
    </source>
</evidence>
<feature type="compositionally biased region" description="Acidic residues" evidence="4">
    <location>
        <begin position="329"/>
        <end position="342"/>
    </location>
</feature>
<dbReference type="GO" id="GO:0005737">
    <property type="term" value="C:cytoplasm"/>
    <property type="evidence" value="ECO:0007669"/>
    <property type="project" value="TreeGrafter"/>
</dbReference>
<dbReference type="Gene3D" id="2.130.10.30">
    <property type="entry name" value="Regulator of chromosome condensation 1/beta-lactamase-inhibitor protein II"/>
    <property type="match status" value="1"/>
</dbReference>
<dbReference type="PRINTS" id="PR00633">
    <property type="entry name" value="RCCNDNSATION"/>
</dbReference>
<evidence type="ECO:0000256" key="4">
    <source>
        <dbReference type="SAM" id="MobiDB-lite"/>
    </source>
</evidence>
<evidence type="ECO:0000256" key="1">
    <source>
        <dbReference type="ARBA" id="ARBA00022658"/>
    </source>
</evidence>
<sequence length="672" mass="71024">MPPKKAAATKAAAAPAAKKAAPAKKSAGVTKTTAPAKKTAAAAPAKAAPAKAAPAKAAPVKAAPAKAAATKAAPKKRKVAEEPEPEKEEEEEEEEVEQAQDEDSEEEDEKPAKGSRKSAPPATKKRSTPVPAPKRAASAQPKKAKAAATKKKTPAPEADKENADPEPKVTGASSPTKRKREDTVEPSHDRGAAKDESEVEDKPAPEREIKQPRPVKRVRTAAPVSKVKIGAKINNAPDAVLDVFVFGEGSSGELGLGSMKYENKKPIDVKRPRINHNLSADKVGVVQLDCGGMHAIALTKDNKVLTWGVNDQGALGRDTTWDGGLRDADAEDSDSDSEDGEDSGLNPVESNPAEIDMSDVAEGTRFVQVAASDSASFALTEDGRVYGWGTFRASDGVLGFTPTIKIQKFPTLLAEPKKVVQIAAGSNHAMALDSAGKLYTWGCPEQNQLGRRCVQRELLASALRPGGVGLKRGVKVVKISCGSYHSFAVDKEGGVYTWGLNNFGQLAIEQDAGDSDAAVLTAVKVESLMDYKIVDIAGGEHHSLACTDDGRLLVWGRIDGHQTGLPFDSFTEENAIYDDYKKPRILKTPTVIPGLPKIVSVAAGTDNSFAITEDGKVYSWGFSINYQTGQGTSDDVEAPTLIDNTAVRDRNITFAGAGGQYSMLACYAEKKA</sequence>
<feature type="repeat" description="RCC1" evidence="3">
    <location>
        <begin position="615"/>
        <end position="668"/>
    </location>
</feature>
<feature type="compositionally biased region" description="Acidic residues" evidence="4">
    <location>
        <begin position="82"/>
        <end position="109"/>
    </location>
</feature>
<name>A0A4P7NLA2_PYROR</name>
<gene>
    <name evidence="6" type="ORF">PoMZ_11803</name>
</gene>
<feature type="repeat" description="RCC1" evidence="3">
    <location>
        <begin position="550"/>
        <end position="614"/>
    </location>
</feature>
<dbReference type="PANTHER" id="PTHR45982">
    <property type="entry name" value="REGULATOR OF CHROMOSOME CONDENSATION"/>
    <property type="match status" value="1"/>
</dbReference>
<keyword evidence="1" id="KW-0344">Guanine-nucleotide releasing factor</keyword>
<dbReference type="InterPro" id="IPR009091">
    <property type="entry name" value="RCC1/BLIP-II"/>
</dbReference>
<feature type="repeat" description="RCC1" evidence="3">
    <location>
        <begin position="383"/>
        <end position="435"/>
    </location>
</feature>
<dbReference type="Proteomes" id="UP000294847">
    <property type="component" value="Chromosome 5"/>
</dbReference>
<evidence type="ECO:0000256" key="3">
    <source>
        <dbReference type="PROSITE-ProRule" id="PRU00235"/>
    </source>
</evidence>
<feature type="repeat" description="RCC1" evidence="3">
    <location>
        <begin position="302"/>
        <end position="382"/>
    </location>
</feature>
<reference evidence="6 7" key="1">
    <citation type="journal article" date="2019" name="Mol. Biol. Evol.">
        <title>Blast fungal genomes show frequent chromosomal changes, gene gains and losses, and effector gene turnover.</title>
        <authorList>
            <person name="Gomez Luciano L.B."/>
            <person name="Jason Tsai I."/>
            <person name="Chuma I."/>
            <person name="Tosa Y."/>
            <person name="Chen Y.H."/>
            <person name="Li J.Y."/>
            <person name="Li M.Y."/>
            <person name="Jade Lu M.Y."/>
            <person name="Nakayashiki H."/>
            <person name="Li W.H."/>
        </authorList>
    </citation>
    <scope>NUCLEOTIDE SEQUENCE [LARGE SCALE GENOMIC DNA]</scope>
    <source>
        <strain evidence="6">MZ5-1-6</strain>
    </source>
</reference>
<feature type="compositionally biased region" description="Basic residues" evidence="4">
    <location>
        <begin position="142"/>
        <end position="153"/>
    </location>
</feature>
<evidence type="ECO:0000259" key="5">
    <source>
        <dbReference type="Pfam" id="PF25390"/>
    </source>
</evidence>
<dbReference type="PROSITE" id="PS00626">
    <property type="entry name" value="RCC1_2"/>
    <property type="match status" value="2"/>
</dbReference>
<evidence type="ECO:0000256" key="2">
    <source>
        <dbReference type="ARBA" id="ARBA00022737"/>
    </source>
</evidence>
<dbReference type="SUPFAM" id="SSF50985">
    <property type="entry name" value="RCC1/BLIP-II"/>
    <property type="match status" value="1"/>
</dbReference>